<evidence type="ECO:0000259" key="11">
    <source>
        <dbReference type="Pfam" id="PF02771"/>
    </source>
</evidence>
<evidence type="ECO:0000256" key="1">
    <source>
        <dbReference type="ARBA" id="ARBA00001974"/>
    </source>
</evidence>
<dbReference type="InterPro" id="IPR037069">
    <property type="entry name" value="AcylCoA_DH/ox_N_sf"/>
</dbReference>
<proteinExistence type="inferred from homology"/>
<dbReference type="Pfam" id="PF00441">
    <property type="entry name" value="Acyl-CoA_dh_1"/>
    <property type="match status" value="1"/>
</dbReference>
<evidence type="ECO:0000256" key="5">
    <source>
        <dbReference type="ARBA" id="ARBA00022630"/>
    </source>
</evidence>
<dbReference type="InterPro" id="IPR036250">
    <property type="entry name" value="AcylCo_DH-like_C"/>
</dbReference>
<dbReference type="Gene3D" id="1.10.540.10">
    <property type="entry name" value="Acyl-CoA dehydrogenase/oxidase, N-terminal domain"/>
    <property type="match status" value="1"/>
</dbReference>
<dbReference type="PANTHER" id="PTHR43884">
    <property type="entry name" value="ACYL-COA DEHYDROGENASE"/>
    <property type="match status" value="1"/>
</dbReference>
<keyword evidence="5 8" id="KW-0285">Flavoprotein</keyword>
<evidence type="ECO:0000256" key="2">
    <source>
        <dbReference type="ARBA" id="ARBA00005109"/>
    </source>
</evidence>
<evidence type="ECO:0000313" key="12">
    <source>
        <dbReference type="EMBL" id="RAQ95989.1"/>
    </source>
</evidence>
<evidence type="ECO:0000256" key="8">
    <source>
        <dbReference type="RuleBase" id="RU362125"/>
    </source>
</evidence>
<feature type="domain" description="Acyl-CoA dehydrogenase/oxidase C-terminal" evidence="9">
    <location>
        <begin position="229"/>
        <end position="378"/>
    </location>
</feature>
<keyword evidence="4" id="KW-0101">Branched-chain amino acid catabolism</keyword>
<dbReference type="FunFam" id="1.20.140.10:FF:000001">
    <property type="entry name" value="Acyl-CoA dehydrogenase"/>
    <property type="match status" value="1"/>
</dbReference>
<dbReference type="RefSeq" id="WP_112429195.1">
    <property type="nucleotide sequence ID" value="NZ_MCIF01000002.1"/>
</dbReference>
<dbReference type="FunFam" id="1.10.540.10:FF:000026">
    <property type="entry name" value="Acyl-CoA dehydrogenase medium chain"/>
    <property type="match status" value="1"/>
</dbReference>
<dbReference type="Gene3D" id="2.40.110.10">
    <property type="entry name" value="Butyryl-CoA Dehydrogenase, subunit A, domain 2"/>
    <property type="match status" value="1"/>
</dbReference>
<dbReference type="InterPro" id="IPR009075">
    <property type="entry name" value="AcylCo_DH/oxidase_C"/>
</dbReference>
<sequence>MDFELPEEHRLAYESALQFALREIKPLTPELERSDDFPRWLWQKLTAQGYTGIGIPESYGGSGGDFLMAALVARAIGRANGGIAMSFGAHLNLCAHNILRNGTEEQKQRYLPKLASAEMIGGLALTEPDAGSDAMGIRTMARAVDGGFVLNGTKVFITNGPIADLLIVYAKTKPEAGSRGITAFLFETKTPGYHVARKIEKVGMHGSPTGELVFEEAFVPAENVLGRVNEGYRVVMSGLDLERAFFAVSIVGGIEAALELSLKYARERQQFGQPIANFQLIQAKLADMYTDLEAARLMAHRALWLAQQGQRVSKEAAAALLFTARAQWRAANEALQIHGGWGYTTDFEVERMWRDARLAEIGAGTTEIRQLIIARELLGLR</sequence>
<dbReference type="GO" id="GO:0003995">
    <property type="term" value="F:acyl-CoA dehydrogenase activity"/>
    <property type="evidence" value="ECO:0007669"/>
    <property type="project" value="InterPro"/>
</dbReference>
<comment type="cofactor">
    <cofactor evidence="1 8">
        <name>FAD</name>
        <dbReference type="ChEBI" id="CHEBI:57692"/>
    </cofactor>
</comment>
<dbReference type="GO" id="GO:0006552">
    <property type="term" value="P:L-leucine catabolic process"/>
    <property type="evidence" value="ECO:0007669"/>
    <property type="project" value="TreeGrafter"/>
</dbReference>
<dbReference type="OrthoDB" id="9802447at2"/>
<evidence type="ECO:0000256" key="3">
    <source>
        <dbReference type="ARBA" id="ARBA00009347"/>
    </source>
</evidence>
<dbReference type="InterPro" id="IPR006089">
    <property type="entry name" value="Acyl-CoA_DH_CS"/>
</dbReference>
<name>A0A328VG76_9CHLR</name>
<evidence type="ECO:0000256" key="4">
    <source>
        <dbReference type="ARBA" id="ARBA00022456"/>
    </source>
</evidence>
<dbReference type="GO" id="GO:0050660">
    <property type="term" value="F:flavin adenine dinucleotide binding"/>
    <property type="evidence" value="ECO:0007669"/>
    <property type="project" value="InterPro"/>
</dbReference>
<comment type="similarity">
    <text evidence="3 8">Belongs to the acyl-CoA dehydrogenase family.</text>
</comment>
<feature type="domain" description="Acyl-CoA dehydrogenase/oxidase N-terminal" evidence="11">
    <location>
        <begin position="7"/>
        <end position="118"/>
    </location>
</feature>
<dbReference type="PIRSF" id="PIRSF016578">
    <property type="entry name" value="HsaA"/>
    <property type="match status" value="1"/>
</dbReference>
<dbReference type="Gene3D" id="1.20.140.10">
    <property type="entry name" value="Butyryl-CoA Dehydrogenase, subunit A, domain 3"/>
    <property type="match status" value="1"/>
</dbReference>
<dbReference type="Pfam" id="PF02771">
    <property type="entry name" value="Acyl-CoA_dh_N"/>
    <property type="match status" value="1"/>
</dbReference>
<comment type="caution">
    <text evidence="12">The sequence shown here is derived from an EMBL/GenBank/DDBJ whole genome shotgun (WGS) entry which is preliminary data.</text>
</comment>
<evidence type="ECO:0000313" key="13">
    <source>
        <dbReference type="Proteomes" id="UP000248706"/>
    </source>
</evidence>
<dbReference type="Proteomes" id="UP000248706">
    <property type="component" value="Unassembled WGS sequence"/>
</dbReference>
<feature type="domain" description="Acyl-CoA oxidase/dehydrogenase middle" evidence="10">
    <location>
        <begin position="123"/>
        <end position="216"/>
    </location>
</feature>
<dbReference type="PROSITE" id="PS00072">
    <property type="entry name" value="ACYL_COA_DH_1"/>
    <property type="match status" value="1"/>
</dbReference>
<reference evidence="12 13" key="1">
    <citation type="submission" date="2016-08" db="EMBL/GenBank/DDBJ databases">
        <title>Analysis of Carbohydrate Active Enzymes in Thermogemmatispora T81 Reveals Carbohydrate Degradation Ability.</title>
        <authorList>
            <person name="Tomazini A."/>
            <person name="Lal S."/>
            <person name="Stott M."/>
            <person name="Henrissat B."/>
            <person name="Polikarpov I."/>
            <person name="Sparling R."/>
            <person name="Levin D.B."/>
        </authorList>
    </citation>
    <scope>NUCLEOTIDE SEQUENCE [LARGE SCALE GENOMIC DNA]</scope>
    <source>
        <strain evidence="12 13">T81</strain>
    </source>
</reference>
<dbReference type="InterPro" id="IPR009100">
    <property type="entry name" value="AcylCoA_DH/oxidase_NM_dom_sf"/>
</dbReference>
<dbReference type="EMBL" id="MCIF01000002">
    <property type="protein sequence ID" value="RAQ95989.1"/>
    <property type="molecule type" value="Genomic_DNA"/>
</dbReference>
<dbReference type="SUPFAM" id="SSF47203">
    <property type="entry name" value="Acyl-CoA dehydrogenase C-terminal domain-like"/>
    <property type="match status" value="1"/>
</dbReference>
<dbReference type="InterPro" id="IPR046373">
    <property type="entry name" value="Acyl-CoA_Oxase/DH_mid-dom_sf"/>
</dbReference>
<dbReference type="SUPFAM" id="SSF56645">
    <property type="entry name" value="Acyl-CoA dehydrogenase NM domain-like"/>
    <property type="match status" value="1"/>
</dbReference>
<evidence type="ECO:0000259" key="9">
    <source>
        <dbReference type="Pfam" id="PF00441"/>
    </source>
</evidence>
<keyword evidence="7 8" id="KW-0560">Oxidoreductase</keyword>
<keyword evidence="6 8" id="KW-0274">FAD</keyword>
<organism evidence="12 13">
    <name type="scientific">Thermogemmatispora tikiterensis</name>
    <dbReference type="NCBI Taxonomy" id="1825093"/>
    <lineage>
        <taxon>Bacteria</taxon>
        <taxon>Bacillati</taxon>
        <taxon>Chloroflexota</taxon>
        <taxon>Ktedonobacteria</taxon>
        <taxon>Thermogemmatisporales</taxon>
        <taxon>Thermogemmatisporaceae</taxon>
        <taxon>Thermogemmatispora</taxon>
    </lineage>
</organism>
<dbReference type="PROSITE" id="PS00073">
    <property type="entry name" value="ACYL_COA_DH_2"/>
    <property type="match status" value="1"/>
</dbReference>
<evidence type="ECO:0000259" key="10">
    <source>
        <dbReference type="Pfam" id="PF02770"/>
    </source>
</evidence>
<evidence type="ECO:0000256" key="6">
    <source>
        <dbReference type="ARBA" id="ARBA00022827"/>
    </source>
</evidence>
<dbReference type="FunFam" id="2.40.110.10:FF:000001">
    <property type="entry name" value="Acyl-CoA dehydrogenase, mitochondrial"/>
    <property type="match status" value="1"/>
</dbReference>
<gene>
    <name evidence="12" type="ORF">A4R35_10625</name>
</gene>
<dbReference type="AlphaFoldDB" id="A0A328VG76"/>
<keyword evidence="13" id="KW-1185">Reference proteome</keyword>
<dbReference type="Pfam" id="PF02770">
    <property type="entry name" value="Acyl-CoA_dh_M"/>
    <property type="match status" value="1"/>
</dbReference>
<dbReference type="InterPro" id="IPR006091">
    <property type="entry name" value="Acyl-CoA_Oxase/DH_mid-dom"/>
</dbReference>
<evidence type="ECO:0000256" key="7">
    <source>
        <dbReference type="ARBA" id="ARBA00023002"/>
    </source>
</evidence>
<protein>
    <submittedName>
        <fullName evidence="12">Isovaleryl-CoA dehydrogenase</fullName>
    </submittedName>
</protein>
<comment type="pathway">
    <text evidence="2">Amino-acid degradation; L-valine degradation.</text>
</comment>
<accession>A0A328VG76</accession>
<dbReference type="InterPro" id="IPR013786">
    <property type="entry name" value="AcylCoA_DH/ox_N"/>
</dbReference>
<dbReference type="PANTHER" id="PTHR43884:SF12">
    <property type="entry name" value="ISOVALERYL-COA DEHYDROGENASE, MITOCHONDRIAL-RELATED"/>
    <property type="match status" value="1"/>
</dbReference>